<sequence>MGRLGPGDDPVHIPVFHVQRGGRHAQGDSQPQYEQRPRPPACPAHRLTAPSHAIPAQPPGESFSSLARAWGSGLLAPE</sequence>
<evidence type="ECO:0000313" key="2">
    <source>
        <dbReference type="EMBL" id="EPX61089.1"/>
    </source>
</evidence>
<proteinExistence type="predicted"/>
<dbReference type="Proteomes" id="UP000011682">
    <property type="component" value="Unassembled WGS sequence"/>
</dbReference>
<dbReference type="EMBL" id="ANAH02000010">
    <property type="protein sequence ID" value="EPX61089.1"/>
    <property type="molecule type" value="Genomic_DNA"/>
</dbReference>
<evidence type="ECO:0000313" key="3">
    <source>
        <dbReference type="Proteomes" id="UP000011682"/>
    </source>
</evidence>
<evidence type="ECO:0000256" key="1">
    <source>
        <dbReference type="SAM" id="MobiDB-lite"/>
    </source>
</evidence>
<reference evidence="2" key="1">
    <citation type="submission" date="2013-05" db="EMBL/GenBank/DDBJ databases">
        <title>Genome assembly of Cystobacter fuscus DSM 2262.</title>
        <authorList>
            <person name="Sharma G."/>
            <person name="Khatri I."/>
            <person name="Kaur C."/>
            <person name="Mayilraj S."/>
            <person name="Subramanian S."/>
        </authorList>
    </citation>
    <scope>NUCLEOTIDE SEQUENCE [LARGE SCALE GENOMIC DNA]</scope>
    <source>
        <strain evidence="2">DSM 2262</strain>
    </source>
</reference>
<keyword evidence="3" id="KW-1185">Reference proteome</keyword>
<protein>
    <submittedName>
        <fullName evidence="2">Uncharacterized protein</fullName>
    </submittedName>
</protein>
<feature type="region of interest" description="Disordered" evidence="1">
    <location>
        <begin position="19"/>
        <end position="65"/>
    </location>
</feature>
<organism evidence="2 3">
    <name type="scientific">Cystobacter fuscus (strain ATCC 25194 / DSM 2262 / NBRC 100088 / M29)</name>
    <dbReference type="NCBI Taxonomy" id="1242864"/>
    <lineage>
        <taxon>Bacteria</taxon>
        <taxon>Pseudomonadati</taxon>
        <taxon>Myxococcota</taxon>
        <taxon>Myxococcia</taxon>
        <taxon>Myxococcales</taxon>
        <taxon>Cystobacterineae</taxon>
        <taxon>Archangiaceae</taxon>
        <taxon>Cystobacter</taxon>
    </lineage>
</organism>
<comment type="caution">
    <text evidence="2">The sequence shown here is derived from an EMBL/GenBank/DDBJ whole genome shotgun (WGS) entry which is preliminary data.</text>
</comment>
<gene>
    <name evidence="2" type="ORF">D187_000872</name>
</gene>
<accession>S9QIK1</accession>
<name>S9QIK1_CYSF2</name>
<dbReference type="AlphaFoldDB" id="S9QIK1"/>